<gene>
    <name evidence="1" type="ORF">S01H4_44976</name>
</gene>
<dbReference type="EMBL" id="BART01024997">
    <property type="protein sequence ID" value="GAG95480.1"/>
    <property type="molecule type" value="Genomic_DNA"/>
</dbReference>
<evidence type="ECO:0000313" key="1">
    <source>
        <dbReference type="EMBL" id="GAG95480.1"/>
    </source>
</evidence>
<sequence>MRTKVRFLCLRCGKTTLVPIRNAVVLKGVVRGYFPPKGCALLYPAKDFPARSGICAECVLKATQEAAAK</sequence>
<protein>
    <submittedName>
        <fullName evidence="1">Uncharacterized protein</fullName>
    </submittedName>
</protein>
<dbReference type="AlphaFoldDB" id="X1BKE4"/>
<comment type="caution">
    <text evidence="1">The sequence shown here is derived from an EMBL/GenBank/DDBJ whole genome shotgun (WGS) entry which is preliminary data.</text>
</comment>
<reference evidence="1" key="1">
    <citation type="journal article" date="2014" name="Front. Microbiol.">
        <title>High frequency of phylogenetically diverse reductive dehalogenase-homologous genes in deep subseafloor sedimentary metagenomes.</title>
        <authorList>
            <person name="Kawai M."/>
            <person name="Futagami T."/>
            <person name="Toyoda A."/>
            <person name="Takaki Y."/>
            <person name="Nishi S."/>
            <person name="Hori S."/>
            <person name="Arai W."/>
            <person name="Tsubouchi T."/>
            <person name="Morono Y."/>
            <person name="Uchiyama I."/>
            <person name="Ito T."/>
            <person name="Fujiyama A."/>
            <person name="Inagaki F."/>
            <person name="Takami H."/>
        </authorList>
    </citation>
    <scope>NUCLEOTIDE SEQUENCE</scope>
    <source>
        <strain evidence="1">Expedition CK06-06</strain>
    </source>
</reference>
<organism evidence="1">
    <name type="scientific">marine sediment metagenome</name>
    <dbReference type="NCBI Taxonomy" id="412755"/>
    <lineage>
        <taxon>unclassified sequences</taxon>
        <taxon>metagenomes</taxon>
        <taxon>ecological metagenomes</taxon>
    </lineage>
</organism>
<proteinExistence type="predicted"/>
<name>X1BKE4_9ZZZZ</name>
<accession>X1BKE4</accession>